<evidence type="ECO:0000313" key="10">
    <source>
        <dbReference type="Proteomes" id="UP000069620"/>
    </source>
</evidence>
<dbReference type="PANTHER" id="PTHR42920">
    <property type="entry name" value="OS03G0707200 PROTEIN-RELATED"/>
    <property type="match status" value="1"/>
</dbReference>
<sequence>MPNRTADLALLGVAVVWGSSYLATKELATGDTVFALLAMRFVIAVAALAGLTGPRLRRVTAPELASGMICGTVLWAVYACETYGVTRTSASNAGLLMALTIVVTPLLQGARSVPARFYAAGSIAVAGCVLLTQAQGFGPPGLGDAVIGAAALLRAGHVTLLGRLAAAHELDVTRMALVQLATVAVLSVGVATATGEPLSSLAGGMGPGDWLLLLYLALACTVFALVVQVRAVQRSTPARVSLLLGTEPLWAAVVGVALTSDPVTAAGVWGAALVVCGAVWGRRLLVPVGEPVSGNGSRAPVG</sequence>
<evidence type="ECO:0000256" key="5">
    <source>
        <dbReference type="ARBA" id="ARBA00022989"/>
    </source>
</evidence>
<feature type="transmembrane region" description="Helical" evidence="7">
    <location>
        <begin position="117"/>
        <end position="134"/>
    </location>
</feature>
<evidence type="ECO:0000256" key="7">
    <source>
        <dbReference type="SAM" id="Phobius"/>
    </source>
</evidence>
<dbReference type="PANTHER" id="PTHR42920:SF5">
    <property type="entry name" value="EAMA DOMAIN-CONTAINING PROTEIN"/>
    <property type="match status" value="1"/>
</dbReference>
<evidence type="ECO:0000313" key="9">
    <source>
        <dbReference type="EMBL" id="GAS90267.1"/>
    </source>
</evidence>
<evidence type="ECO:0000256" key="3">
    <source>
        <dbReference type="ARBA" id="ARBA00022475"/>
    </source>
</evidence>
<feature type="transmembrane region" description="Helical" evidence="7">
    <location>
        <begin position="64"/>
        <end position="84"/>
    </location>
</feature>
<dbReference type="GO" id="GO:0005886">
    <property type="term" value="C:plasma membrane"/>
    <property type="evidence" value="ECO:0007669"/>
    <property type="project" value="UniProtKB-SubCell"/>
</dbReference>
<dbReference type="STRING" id="146020.RMCB_4363"/>
<accession>A0A100W265</accession>
<proteinExistence type="inferred from homology"/>
<feature type="transmembrane region" description="Helical" evidence="7">
    <location>
        <begin position="210"/>
        <end position="228"/>
    </location>
</feature>
<evidence type="ECO:0000256" key="6">
    <source>
        <dbReference type="ARBA" id="ARBA00023136"/>
    </source>
</evidence>
<feature type="domain" description="EamA" evidence="8">
    <location>
        <begin position="150"/>
        <end position="279"/>
    </location>
</feature>
<evidence type="ECO:0000256" key="1">
    <source>
        <dbReference type="ARBA" id="ARBA00004651"/>
    </source>
</evidence>
<dbReference type="InterPro" id="IPR000620">
    <property type="entry name" value="EamA_dom"/>
</dbReference>
<feature type="transmembrane region" description="Helical" evidence="7">
    <location>
        <begin position="90"/>
        <end position="110"/>
    </location>
</feature>
<dbReference type="RefSeq" id="WP_062830446.1">
    <property type="nucleotide sequence ID" value="NZ_BCSX01000039.1"/>
</dbReference>
<dbReference type="SUPFAM" id="SSF103481">
    <property type="entry name" value="Multidrug resistance efflux transporter EmrE"/>
    <property type="match status" value="1"/>
</dbReference>
<keyword evidence="6 7" id="KW-0472">Membrane</keyword>
<gene>
    <name evidence="9" type="ORF">RMCB_4363</name>
</gene>
<comment type="similarity">
    <text evidence="2">Belongs to the EamA transporter family.</text>
</comment>
<keyword evidence="5 7" id="KW-1133">Transmembrane helix</keyword>
<dbReference type="InterPro" id="IPR037185">
    <property type="entry name" value="EmrE-like"/>
</dbReference>
<keyword evidence="4 7" id="KW-0812">Transmembrane</keyword>
<evidence type="ECO:0000256" key="2">
    <source>
        <dbReference type="ARBA" id="ARBA00007362"/>
    </source>
</evidence>
<feature type="transmembrane region" description="Helical" evidence="7">
    <location>
        <begin position="146"/>
        <end position="165"/>
    </location>
</feature>
<protein>
    <recommendedName>
        <fullName evidence="8">EamA domain-containing protein</fullName>
    </recommendedName>
</protein>
<evidence type="ECO:0000256" key="4">
    <source>
        <dbReference type="ARBA" id="ARBA00022692"/>
    </source>
</evidence>
<reference evidence="10" key="1">
    <citation type="journal article" date="2016" name="Genome Announc.">
        <title>Draft Genome Sequences of Five Rapidly Growing Mycobacterium Species, M. thermoresistibile, M. fortuitum subsp. acetamidolyticum, M. canariasense, M. brisbanense, and M. novocastrense.</title>
        <authorList>
            <person name="Katahira K."/>
            <person name="Ogura Y."/>
            <person name="Gotoh Y."/>
            <person name="Hayashi T."/>
        </authorList>
    </citation>
    <scope>NUCLEOTIDE SEQUENCE [LARGE SCALE GENOMIC DNA]</scope>
    <source>
        <strain evidence="10">JCM15654</strain>
    </source>
</reference>
<keyword evidence="10" id="KW-1185">Reference proteome</keyword>
<name>A0A100W265_9MYCO</name>
<evidence type="ECO:0000259" key="8">
    <source>
        <dbReference type="Pfam" id="PF00892"/>
    </source>
</evidence>
<comment type="caution">
    <text evidence="9">The sequence shown here is derived from an EMBL/GenBank/DDBJ whole genome shotgun (WGS) entry which is preliminary data.</text>
</comment>
<reference evidence="10" key="2">
    <citation type="submission" date="2016-02" db="EMBL/GenBank/DDBJ databases">
        <title>Draft genome sequence of five rapidly growing Mycobacterium species.</title>
        <authorList>
            <person name="Katahira K."/>
            <person name="Gotou Y."/>
            <person name="Iida K."/>
            <person name="Ogura Y."/>
            <person name="Hayashi T."/>
        </authorList>
    </citation>
    <scope>NUCLEOTIDE SEQUENCE [LARGE SCALE GENOMIC DNA]</scope>
    <source>
        <strain evidence="10">JCM15654</strain>
    </source>
</reference>
<feature type="transmembrane region" description="Helical" evidence="7">
    <location>
        <begin position="32"/>
        <end position="52"/>
    </location>
</feature>
<comment type="subcellular location">
    <subcellularLocation>
        <location evidence="1">Cell membrane</location>
        <topology evidence="1">Multi-pass membrane protein</topology>
    </subcellularLocation>
</comment>
<keyword evidence="3" id="KW-1003">Cell membrane</keyword>
<feature type="domain" description="EamA" evidence="8">
    <location>
        <begin position="6"/>
        <end position="131"/>
    </location>
</feature>
<organism evidence="9 10">
    <name type="scientific">Mycolicibacterium brisbanense</name>
    <dbReference type="NCBI Taxonomy" id="146020"/>
    <lineage>
        <taxon>Bacteria</taxon>
        <taxon>Bacillati</taxon>
        <taxon>Actinomycetota</taxon>
        <taxon>Actinomycetes</taxon>
        <taxon>Mycobacteriales</taxon>
        <taxon>Mycobacteriaceae</taxon>
        <taxon>Mycolicibacterium</taxon>
    </lineage>
</organism>
<dbReference type="AlphaFoldDB" id="A0A100W265"/>
<dbReference type="EMBL" id="BCSX01000039">
    <property type="protein sequence ID" value="GAS90267.1"/>
    <property type="molecule type" value="Genomic_DNA"/>
</dbReference>
<dbReference type="InterPro" id="IPR051258">
    <property type="entry name" value="Diverse_Substrate_Transporter"/>
</dbReference>
<feature type="transmembrane region" description="Helical" evidence="7">
    <location>
        <begin position="177"/>
        <end position="198"/>
    </location>
</feature>
<dbReference type="Pfam" id="PF00892">
    <property type="entry name" value="EamA"/>
    <property type="match status" value="2"/>
</dbReference>
<dbReference type="Proteomes" id="UP000069620">
    <property type="component" value="Unassembled WGS sequence"/>
</dbReference>
<dbReference type="OrthoDB" id="3182968at2"/>